<keyword evidence="3" id="KW-1185">Reference proteome</keyword>
<name>A0A074TJ93_9RHOB</name>
<comment type="caution">
    <text evidence="2">The sequence shown here is derived from an EMBL/GenBank/DDBJ whole genome shotgun (WGS) entry which is preliminary data.</text>
</comment>
<proteinExistence type="predicted"/>
<evidence type="ECO:0000256" key="1">
    <source>
        <dbReference type="SAM" id="SignalP"/>
    </source>
</evidence>
<reference evidence="2 3" key="1">
    <citation type="submission" date="2014-03" db="EMBL/GenBank/DDBJ databases">
        <title>The draft genome sequence of Thioclava dalianensis DLFJ1-1.</title>
        <authorList>
            <person name="Lai Q."/>
            <person name="Shao Z."/>
        </authorList>
    </citation>
    <scope>NUCLEOTIDE SEQUENCE [LARGE SCALE GENOMIC DNA]</scope>
    <source>
        <strain evidence="2 3">DLFJ1-1</strain>
    </source>
</reference>
<organism evidence="2 3">
    <name type="scientific">Thioclava dalianensis</name>
    <dbReference type="NCBI Taxonomy" id="1185766"/>
    <lineage>
        <taxon>Bacteria</taxon>
        <taxon>Pseudomonadati</taxon>
        <taxon>Pseudomonadota</taxon>
        <taxon>Alphaproteobacteria</taxon>
        <taxon>Rhodobacterales</taxon>
        <taxon>Paracoccaceae</taxon>
        <taxon>Thioclava</taxon>
    </lineage>
</organism>
<accession>A0A074TJ93</accession>
<dbReference type="Proteomes" id="UP000027725">
    <property type="component" value="Unassembled WGS sequence"/>
</dbReference>
<sequence length="135" mass="14792">MLGKLLTILAISCASPVMAQNFTTAGEVRPILDMTRGSWVAIREAGGKDLVYFTHLLAWRCGLREIRYGLNGAAPNTAFKMEACHEGSTQPNALSSDQVYVSQPAGSVKEVRVQLIYDDGSREEATFRRADILTQ</sequence>
<gene>
    <name evidence="2" type="ORF">DL1_05690</name>
</gene>
<dbReference type="STRING" id="1185766.SAMN05216224_101560"/>
<dbReference type="RefSeq" id="WP_038067340.1">
    <property type="nucleotide sequence ID" value="NZ_JHEH01000018.1"/>
</dbReference>
<dbReference type="AlphaFoldDB" id="A0A074TJ93"/>
<evidence type="ECO:0000313" key="2">
    <source>
        <dbReference type="EMBL" id="KEP69083.1"/>
    </source>
</evidence>
<feature type="signal peptide" evidence="1">
    <location>
        <begin position="1"/>
        <end position="19"/>
    </location>
</feature>
<keyword evidence="1" id="KW-0732">Signal</keyword>
<dbReference type="eggNOG" id="COG4249">
    <property type="taxonomic scope" value="Bacteria"/>
</dbReference>
<feature type="chain" id="PRO_5001699963" evidence="1">
    <location>
        <begin position="20"/>
        <end position="135"/>
    </location>
</feature>
<dbReference type="EMBL" id="JHEH01000018">
    <property type="protein sequence ID" value="KEP69083.1"/>
    <property type="molecule type" value="Genomic_DNA"/>
</dbReference>
<protein>
    <submittedName>
        <fullName evidence="2">Uncharacterized protein</fullName>
    </submittedName>
</protein>
<evidence type="ECO:0000313" key="3">
    <source>
        <dbReference type="Proteomes" id="UP000027725"/>
    </source>
</evidence>